<evidence type="ECO:0000256" key="4">
    <source>
        <dbReference type="ARBA" id="ARBA00022690"/>
    </source>
</evidence>
<dbReference type="Gene3D" id="2.60.120.1540">
    <property type="match status" value="1"/>
</dbReference>
<dbReference type="InterPro" id="IPR002890">
    <property type="entry name" value="MG2"/>
</dbReference>
<dbReference type="InterPro" id="IPR050473">
    <property type="entry name" value="A2M/Complement_sys"/>
</dbReference>
<dbReference type="InterPro" id="IPR018933">
    <property type="entry name" value="Netrin_module_non-TIMP"/>
</dbReference>
<dbReference type="FunFam" id="2.60.40.1940:FF:000001">
    <property type="entry name" value="Complement component C3"/>
    <property type="match status" value="2"/>
</dbReference>
<organism evidence="14 15">
    <name type="scientific">Clarias magur</name>
    <name type="common">Asian catfish</name>
    <name type="synonym">Macropteronotus magur</name>
    <dbReference type="NCBI Taxonomy" id="1594786"/>
    <lineage>
        <taxon>Eukaryota</taxon>
        <taxon>Metazoa</taxon>
        <taxon>Chordata</taxon>
        <taxon>Craniata</taxon>
        <taxon>Vertebrata</taxon>
        <taxon>Euteleostomi</taxon>
        <taxon>Actinopterygii</taxon>
        <taxon>Neopterygii</taxon>
        <taxon>Teleostei</taxon>
        <taxon>Ostariophysi</taxon>
        <taxon>Siluriformes</taxon>
        <taxon>Clariidae</taxon>
        <taxon>Clarias</taxon>
    </lineage>
</organism>
<dbReference type="SUPFAM" id="SSF48239">
    <property type="entry name" value="Terpenoid cyclases/Protein prenyltransferases"/>
    <property type="match status" value="1"/>
</dbReference>
<evidence type="ECO:0000256" key="8">
    <source>
        <dbReference type="ARBA" id="ARBA00023157"/>
    </source>
</evidence>
<comment type="subcellular location">
    <subcellularLocation>
        <location evidence="1">Secreted</location>
    </subcellularLocation>
</comment>
<keyword evidence="7" id="KW-0882">Thioester bond</keyword>
<dbReference type="GO" id="GO:0005615">
    <property type="term" value="C:extracellular space"/>
    <property type="evidence" value="ECO:0007669"/>
    <property type="project" value="InterPro"/>
</dbReference>
<dbReference type="SMART" id="SM00104">
    <property type="entry name" value="ANATO"/>
    <property type="match status" value="1"/>
</dbReference>
<keyword evidence="11" id="KW-0812">Transmembrane</keyword>
<evidence type="ECO:0000256" key="5">
    <source>
        <dbReference type="ARBA" id="ARBA00022729"/>
    </source>
</evidence>
<keyword evidence="4" id="KW-0646">Protease inhibitor</keyword>
<keyword evidence="8" id="KW-1015">Disulfide bond</keyword>
<dbReference type="PROSITE" id="PS50189">
    <property type="entry name" value="NTR"/>
    <property type="match status" value="2"/>
</dbReference>
<evidence type="ECO:0000256" key="7">
    <source>
        <dbReference type="ARBA" id="ARBA00022966"/>
    </source>
</evidence>
<dbReference type="PANTHER" id="PTHR11412">
    <property type="entry name" value="MACROGLOBULIN / COMPLEMENT"/>
    <property type="match status" value="1"/>
</dbReference>
<dbReference type="Pfam" id="PF07678">
    <property type="entry name" value="TED_complement"/>
    <property type="match status" value="1"/>
</dbReference>
<dbReference type="InterPro" id="IPR000020">
    <property type="entry name" value="Anaphylatoxin/fibulin"/>
</dbReference>
<accession>A0A8J4T7T7</accession>
<keyword evidence="3" id="KW-0964">Secreted</keyword>
<feature type="domain" description="NTR" evidence="13">
    <location>
        <begin position="1243"/>
        <end position="1382"/>
    </location>
</feature>
<feature type="non-terminal residue" evidence="14">
    <location>
        <position position="2916"/>
    </location>
</feature>
<dbReference type="Pfam" id="PF01759">
    <property type="entry name" value="NTR"/>
    <property type="match status" value="2"/>
</dbReference>
<keyword evidence="11" id="KW-0472">Membrane</keyword>
<dbReference type="SMART" id="SM01359">
    <property type="entry name" value="A2M_N_2"/>
    <property type="match status" value="2"/>
</dbReference>
<dbReference type="Pfam" id="PF01821">
    <property type="entry name" value="ANATO"/>
    <property type="match status" value="1"/>
</dbReference>
<keyword evidence="5" id="KW-0732">Signal</keyword>
<reference evidence="14" key="1">
    <citation type="submission" date="2020-07" db="EMBL/GenBank/DDBJ databases">
        <title>Clarias magur genome sequencing, assembly and annotation.</title>
        <authorList>
            <person name="Kushwaha B."/>
            <person name="Kumar R."/>
            <person name="Das P."/>
            <person name="Joshi C.G."/>
            <person name="Kumar D."/>
            <person name="Nagpure N.S."/>
            <person name="Pandey M."/>
            <person name="Agarwal S."/>
            <person name="Srivastava S."/>
            <person name="Singh M."/>
            <person name="Sahoo L."/>
            <person name="Jayasankar P."/>
            <person name="Meher P.K."/>
            <person name="Koringa P.G."/>
            <person name="Iquebal M.A."/>
            <person name="Das S.P."/>
            <person name="Bit A."/>
            <person name="Patnaik S."/>
            <person name="Patel N."/>
            <person name="Shah T.M."/>
            <person name="Hinsu A."/>
            <person name="Jena J.K."/>
        </authorList>
    </citation>
    <scope>NUCLEOTIDE SEQUENCE</scope>
    <source>
        <strain evidence="14">CIFAMagur01</strain>
        <tissue evidence="14">Testis</tissue>
    </source>
</reference>
<dbReference type="InterPro" id="IPR001599">
    <property type="entry name" value="Macroglobln_a2"/>
</dbReference>
<dbReference type="InterPro" id="IPR040839">
    <property type="entry name" value="MG4"/>
</dbReference>
<dbReference type="Gene3D" id="2.20.210.20">
    <property type="match status" value="1"/>
</dbReference>
<dbReference type="InterPro" id="IPR011626">
    <property type="entry name" value="Alpha-macroglobulin_TED"/>
</dbReference>
<dbReference type="Pfam" id="PF17791">
    <property type="entry name" value="MG3"/>
    <property type="match status" value="2"/>
</dbReference>
<dbReference type="FunFam" id="2.60.40.1930:FF:000009">
    <property type="entry name" value="Complement C3"/>
    <property type="match status" value="1"/>
</dbReference>
<dbReference type="InterPro" id="IPR013783">
    <property type="entry name" value="Ig-like_fold"/>
</dbReference>
<dbReference type="InterPro" id="IPR047565">
    <property type="entry name" value="Alpha-macroglob_thiol-ester_cl"/>
</dbReference>
<dbReference type="Pfam" id="PF17790">
    <property type="entry name" value="MG1"/>
    <property type="match status" value="2"/>
</dbReference>
<dbReference type="SUPFAM" id="SSF47686">
    <property type="entry name" value="Anaphylotoxins (complement system)"/>
    <property type="match status" value="1"/>
</dbReference>
<dbReference type="Gene3D" id="2.40.50.120">
    <property type="match status" value="2"/>
</dbReference>
<dbReference type="Gene3D" id="2.60.40.690">
    <property type="entry name" value="Alpha-macroglobulin, receptor-binding domain"/>
    <property type="match status" value="2"/>
</dbReference>
<dbReference type="InterPro" id="IPR048848">
    <property type="entry name" value="C3_CUB2"/>
</dbReference>
<dbReference type="InterPro" id="IPR041425">
    <property type="entry name" value="C3/4/5_MG1"/>
</dbReference>
<dbReference type="SMART" id="SM01419">
    <property type="entry name" value="Thiol-ester_cl"/>
    <property type="match status" value="1"/>
</dbReference>
<evidence type="ECO:0000313" key="14">
    <source>
        <dbReference type="EMBL" id="KAF5889238.1"/>
    </source>
</evidence>
<dbReference type="PROSITE" id="PS01178">
    <property type="entry name" value="ANAPHYLATOXIN_2"/>
    <property type="match status" value="1"/>
</dbReference>
<comment type="caution">
    <text evidence="14">The sequence shown here is derived from an EMBL/GenBank/DDBJ whole genome shotgun (WGS) entry which is preliminary data.</text>
</comment>
<dbReference type="InterPro" id="IPR011625">
    <property type="entry name" value="A2M_N_BRD"/>
</dbReference>
<dbReference type="FunFam" id="2.20.130.20:FF:000001">
    <property type="entry name" value="Complement C3"/>
    <property type="match status" value="1"/>
</dbReference>
<dbReference type="Gene3D" id="2.60.40.1930">
    <property type="match status" value="6"/>
</dbReference>
<evidence type="ECO:0000256" key="6">
    <source>
        <dbReference type="ARBA" id="ARBA00022900"/>
    </source>
</evidence>
<dbReference type="InterPro" id="IPR036595">
    <property type="entry name" value="A-macroglobulin_rcpt-bd_sf"/>
</dbReference>
<feature type="domain" description="Anaphylatoxin-like" evidence="12">
    <location>
        <begin position="2014"/>
        <end position="2049"/>
    </location>
</feature>
<dbReference type="Pfam" id="PF17789">
    <property type="entry name" value="MG4"/>
    <property type="match status" value="2"/>
</dbReference>
<dbReference type="SUPFAM" id="SSF49410">
    <property type="entry name" value="Alpha-macroglobulin receptor domain"/>
    <property type="match status" value="2"/>
</dbReference>
<gene>
    <name evidence="14" type="primary">C3</name>
    <name evidence="14" type="ORF">DAT39_021060</name>
</gene>
<dbReference type="Gene3D" id="2.20.130.20">
    <property type="match status" value="2"/>
</dbReference>
<evidence type="ECO:0000313" key="15">
    <source>
        <dbReference type="Proteomes" id="UP000727407"/>
    </source>
</evidence>
<dbReference type="FunFam" id="2.60.40.1930:FF:000008">
    <property type="entry name" value="Complement C3"/>
    <property type="match status" value="1"/>
</dbReference>
<evidence type="ECO:0000256" key="10">
    <source>
        <dbReference type="SAM" id="MobiDB-lite"/>
    </source>
</evidence>
<evidence type="ECO:0000256" key="2">
    <source>
        <dbReference type="ARBA" id="ARBA00010952"/>
    </source>
</evidence>
<dbReference type="Gene3D" id="2.60.40.1940">
    <property type="match status" value="2"/>
</dbReference>
<keyword evidence="9" id="KW-0325">Glycoprotein</keyword>
<dbReference type="Pfam" id="PF01835">
    <property type="entry name" value="MG2"/>
    <property type="match status" value="2"/>
</dbReference>
<dbReference type="Pfam" id="PF00207">
    <property type="entry name" value="A2M"/>
    <property type="match status" value="2"/>
</dbReference>
<dbReference type="InterPro" id="IPR041555">
    <property type="entry name" value="MG3"/>
</dbReference>
<keyword evidence="6" id="KW-0722">Serine protease inhibitor</keyword>
<dbReference type="Pfam" id="PF07677">
    <property type="entry name" value="A2M_recep"/>
    <property type="match status" value="2"/>
</dbReference>
<keyword evidence="15" id="KW-1185">Reference proteome</keyword>
<dbReference type="PROSITE" id="PS00477">
    <property type="entry name" value="ALPHA_2_MACROGLOBULIN"/>
    <property type="match status" value="1"/>
</dbReference>
<dbReference type="SMART" id="SM00643">
    <property type="entry name" value="C345C"/>
    <property type="match status" value="2"/>
</dbReference>
<dbReference type="Proteomes" id="UP000727407">
    <property type="component" value="Unassembled WGS sequence"/>
</dbReference>
<dbReference type="FunFam" id="2.60.40.10:FF:000155">
    <property type="entry name" value="complement C3 isoform X1"/>
    <property type="match status" value="2"/>
</dbReference>
<dbReference type="InterPro" id="IPR001134">
    <property type="entry name" value="Netrin_domain"/>
</dbReference>
<dbReference type="Pfam" id="PF07703">
    <property type="entry name" value="A2M_BRD"/>
    <property type="match status" value="2"/>
</dbReference>
<dbReference type="InterPro" id="IPR018081">
    <property type="entry name" value="Anaphylatoxin_comp_syst"/>
</dbReference>
<dbReference type="InterPro" id="IPR008930">
    <property type="entry name" value="Terpenoid_cyclase/PrenylTrfase"/>
</dbReference>
<feature type="region of interest" description="Disordered" evidence="10">
    <location>
        <begin position="753"/>
        <end position="775"/>
    </location>
</feature>
<dbReference type="EMBL" id="QNUK01000840">
    <property type="protein sequence ID" value="KAF5889238.1"/>
    <property type="molecule type" value="Genomic_DNA"/>
</dbReference>
<protein>
    <submittedName>
        <fullName evidence="14">Complement C3-like</fullName>
    </submittedName>
</protein>
<dbReference type="FunFam" id="2.60.40.1930:FF:000001">
    <property type="entry name" value="CD109 isoform 3"/>
    <property type="match status" value="2"/>
</dbReference>
<comment type="similarity">
    <text evidence="2">Belongs to the protease inhibitor I39 (alpha-2-macroglobulin) family.</text>
</comment>
<evidence type="ECO:0000256" key="11">
    <source>
        <dbReference type="SAM" id="Phobius"/>
    </source>
</evidence>
<dbReference type="Gene3D" id="1.50.10.20">
    <property type="match status" value="1"/>
</dbReference>
<dbReference type="CDD" id="cd02896">
    <property type="entry name" value="complement_C3_C4_C5"/>
    <property type="match status" value="1"/>
</dbReference>
<dbReference type="Gene3D" id="1.20.91.20">
    <property type="entry name" value="Anaphylotoxins (complement system)"/>
    <property type="match status" value="1"/>
</dbReference>
<evidence type="ECO:0000256" key="3">
    <source>
        <dbReference type="ARBA" id="ARBA00022525"/>
    </source>
</evidence>
<feature type="non-terminal residue" evidence="14">
    <location>
        <position position="1"/>
    </location>
</feature>
<evidence type="ECO:0000256" key="1">
    <source>
        <dbReference type="ARBA" id="ARBA00004613"/>
    </source>
</evidence>
<dbReference type="Gene3D" id="6.20.50.160">
    <property type="match status" value="2"/>
</dbReference>
<feature type="transmembrane region" description="Helical" evidence="11">
    <location>
        <begin position="7"/>
        <end position="28"/>
    </location>
</feature>
<dbReference type="Pfam" id="PF21308">
    <property type="entry name" value="C3_CUB2"/>
    <property type="match status" value="2"/>
</dbReference>
<dbReference type="OrthoDB" id="6359008at2759"/>
<feature type="domain" description="NTR" evidence="13">
    <location>
        <begin position="2819"/>
        <end position="2916"/>
    </location>
</feature>
<proteinExistence type="inferred from homology"/>
<dbReference type="SMART" id="SM01361">
    <property type="entry name" value="A2M_recep"/>
    <property type="match status" value="2"/>
</dbReference>
<dbReference type="Gene3D" id="2.60.40.10">
    <property type="entry name" value="Immunoglobulins"/>
    <property type="match status" value="4"/>
</dbReference>
<dbReference type="InterPro" id="IPR009048">
    <property type="entry name" value="A-macroglobulin_rcpt-bd"/>
</dbReference>
<evidence type="ECO:0000259" key="12">
    <source>
        <dbReference type="PROSITE" id="PS01178"/>
    </source>
</evidence>
<sequence>HTGGRSVVLYVVLGVTVGCGCLFAIIGVSCMRRKRKEGSADDAKFHQNVRSSVPDDTYTAPDLQTRSSHEVYNTLAMVDLSPPDDTYTSLDPHSISPDYETLTSEPGPAGRMFVDVVWMSSAILSYPLLTLCDPLNVLLAPNLLRVGTPERVFVEAQDYSGNDLTVKITVKNHPRKSKDLVSVSVILTAANNYQAVAEIKIPDNENIFSDDPLEKQYVYLQAQFPSALLEKLALVSFLSGYMFIQTDKRIYTPGSQVRYRIFSLTPDLQPTEQSGGIYVDIINPQGIAISRVTLIPKQGSITGSYSIPEDGKPGIWSIVVRDRNTPQKNFTAEFEVKDYVLPNFEVALIPSKSFFYVDDQYLQVEITVKGLFGKYVDGVAFVVFGVIRDDTKTTLSASLKREQIFNGEAHAVLTREMIQQSFPNIDGLVGSSIYISVSVLTEDGSEMVAAERRGIKIVKSPYTVQFKRTPKFFKPGMPFNVMVYVTHPDQSPAENVDVVVTPGEVMGQTKSNGMAKVVVNTQEGARTIQITAKTTASGLLQEKQAESQMTAQAYTTKSGSISYLHLGVDAVEVEIGDQMTINAIFKTTVPNQDFTYLIFSKGQIVKGERFKRQGQSLVKLSLPVTKDLVPSFRVVAYYHIGSSEVVSDSIWVDVKDTCMGTLKLDVKESLNVKKVFEPGDEFHLIVTGDPKAKVGLVAVDKAVFVLNKNRLTQTKIWDVIEKHDTGCTAGSGKDSMGVFYDAGLLFQSDKAGGTTERTAPECAPPPQRKKRGCHEEDGGFLSSDEIAGRTQFPESWLWVDVQLPGCPGNIPCATTSLALGTSYLKDSITTWQVLAISLSKTHGICVSDPYEIQVAKDFSVDLKLPSSAVRNEQLEIKAILHNFSNRQLKVRVEFFETEHVCSVASKKKKYRTIVNINAKSTRAVPYVIIPMELGNHQIEVQAASDKLYDGVRKTLKVVSEGVLTELLGLNLEINPSQVPGGTQVVRYKSDIPNGQVPNSPAHTYITMTVARDRQHVNLDVELSGIRSRPIRWIFIKGNAHLARTEKVPLKQEFTITAKGSGAGVLKVHTLYYARPVEKKSDCRMINLSVEMRTKQEVSYPYAEQSYEVIIDLLFKDPNRDATMTILDIGLLTGFVVDVGDLTRLTSGTDRCIEKFEMNKPLSERGSLIIHLNKVSHTVPERISFRMHKIFKVALLQPAAVNVYEYYSPGERCVKFYHPTKKDGALNRLCNEQEGLCLCAEENCRVQKKHKVGENDREKKACEGVLDYVYKVKVLRMDLGPSTDFYEMKIEQVLREASEPEVYDRVRTFMGHANCRESFGFEQGKSYLIMGPSTDLPSIDGKYIRKKISISFGIYRNVLLAPNLLRVGAPERVFVEAQDYSGNDLNVKVTVKNHPQKTTELASVSVVLTAANNYQAVVHITIPDNKDFFSEDPLEKQYAYLHAIFPSSELEKLVLLSFQSGYIFVQTDKSIYTPGTQVRYRIFSLTPDVQPVEQTGGIFVEIINPQEITINRDTFFTKKGTITGSYVIPEVAKPGIWSLVTRYKNTPQKNFTAEFEVKEYVLPSFEVALKPSKSFFYVDDQELQVDITAKYLFGRNVDGVAFVVFGVTRDNNKATLPASLKREQIINGEGRAVLTRQMIQQSFPNIPELVGSSLYISVSVLTTTGSEMVEAERRGIQIVTSPYTIQFKRTPKFFKPGMSFDVTVYVTNPDQSPAENVDVVVMPGNVRGQTKSNGMAKVIVNTEGGARILDIIAKTTVPGILEKRQAENKMTALAYTTKGSTTNYLHISVDAAELAVGDQMNINLHFGQSLVQNQDFTYLILSKGQIVKGERFKRKGQLLVTLSLPVTKDLLPSFRVVVYYHIGSSEVVSDSIWVDVKDTCMGKLKLDVRESLNVKKLFEPGDEFHLIVTGDPNAKVGLVAVDKAVFVLNKNRLTQTKIWDIIEKHDTGCTAGSGKDSMGVFYDAGLLFQSDKAGGTTERTAAECPTPPKRKRRAETLQQITQKLFGKYSEEPKKCCTDGLRQNRLGYTCERRATFILDGAECVQAFLDCCREIQKRKQEQKDLLHLARSDEDDEYISSDEIVSRTQFPESWLWEDIDLPACPGNGPCTTTSLTLAKNYLKDSITTWQVLAISLSKTHGICVADPYEITVAKDFFIDLKLPYSAVRNEQLEIKAILHNFSNRQQKRRGPFVTHNNQVRVEFLETEHVCSAASKKKKYRTIVNIDAKSTRAVPYVIIPMELGNHQIEVQAASTTLHDGVRKTLKVVVSIIRRYHTVPNTPANTYITVAGQEVSQTVERVISGDFMGSLIIQPSGCGEQNMARMTLPVTATLYLDATKQWEGVGLHRRSEAVQHIRTGYAGELSYRKGDGSYAAYLTTPSSTWLTAYVAKVFALASDIISVDENVLCSALRWLILNAQMPDGAFKESAPVMSSALVGGVRGGDADASLTAFVLIALQEGNHLCERSVGSLPEASRKAIEYLERRLPSLTNPYAVAMSSYALANAGKLNKDRLLQASTGDGAYWQVPGGYHFSLEATAYALLALVKVKDFDAAGKVVNWLNRQSSPYGGSGTTQATIMVFQAVAEYYKQAGGHRNVDLDVEVIVSGRSRPVRWSFTKNNIHLTRTDKVQLKQEFNVTAKGSGAGVLKVYTLYYARPIEKKSDCKNYDLSVEMRRQQEVTYPDAEASYEVIIEVLFKDPNRDATMSILDIGLLTGFVVDESDLTELTRGRDRYIQMFEMNKQLSERGSLIIYLDKVSHTVPDRIVFRVHQITKVALLQPAGITVYEYYSPGGHCVKFYHPTKKDGALNRLCNDQEGLCQCAEENCSVQKKQKIDEKSRDRKACEAGMDYVYKVKVLSLDQSPNTDFYEMKIEAVLKEGSDPDVHGKVRNFMGHANCRESFGFQQGKNYLIMGQSVDLPRIDG</sequence>
<dbReference type="InterPro" id="IPR008993">
    <property type="entry name" value="TIMP-like_OB-fold"/>
</dbReference>
<evidence type="ECO:0000259" key="13">
    <source>
        <dbReference type="PROSITE" id="PS50189"/>
    </source>
</evidence>
<dbReference type="InterPro" id="IPR019742">
    <property type="entry name" value="MacrogloblnA2_CS"/>
</dbReference>
<keyword evidence="11" id="KW-1133">Transmembrane helix</keyword>
<dbReference type="SUPFAM" id="SSF50242">
    <property type="entry name" value="TIMP-like"/>
    <property type="match status" value="2"/>
</dbReference>
<dbReference type="PANTHER" id="PTHR11412:SF81">
    <property type="entry name" value="COMPLEMENT C3"/>
    <property type="match status" value="1"/>
</dbReference>
<dbReference type="SMART" id="SM01360">
    <property type="entry name" value="A2M"/>
    <property type="match status" value="2"/>
</dbReference>
<name>A0A8J4T7T7_CLAMG</name>
<dbReference type="PROSITE" id="PS01177">
    <property type="entry name" value="ANAPHYLATOXIN_1"/>
    <property type="match status" value="1"/>
</dbReference>
<dbReference type="CDD" id="cd00017">
    <property type="entry name" value="ANATO"/>
    <property type="match status" value="1"/>
</dbReference>
<dbReference type="GO" id="GO:0004867">
    <property type="term" value="F:serine-type endopeptidase inhibitor activity"/>
    <property type="evidence" value="ECO:0007669"/>
    <property type="project" value="UniProtKB-KW"/>
</dbReference>
<evidence type="ECO:0000256" key="9">
    <source>
        <dbReference type="ARBA" id="ARBA00023180"/>
    </source>
</evidence>